<accession>A0A383AMP7</accession>
<name>A0A383AMP7_9ZZZZ</name>
<dbReference type="AlphaFoldDB" id="A0A383AMP7"/>
<organism evidence="1">
    <name type="scientific">marine metagenome</name>
    <dbReference type="NCBI Taxonomy" id="408172"/>
    <lineage>
        <taxon>unclassified sequences</taxon>
        <taxon>metagenomes</taxon>
        <taxon>ecological metagenomes</taxon>
    </lineage>
</organism>
<sequence>MRQISASPTKRGETFDYEVVETSDAKWACGQVLDRSYVRELCKRSTTSVRIISGD</sequence>
<dbReference type="EMBL" id="UINC01193320">
    <property type="protein sequence ID" value="SVE08883.1"/>
    <property type="molecule type" value="Genomic_DNA"/>
</dbReference>
<evidence type="ECO:0000313" key="1">
    <source>
        <dbReference type="EMBL" id="SVE08883.1"/>
    </source>
</evidence>
<reference evidence="1" key="1">
    <citation type="submission" date="2018-05" db="EMBL/GenBank/DDBJ databases">
        <authorList>
            <person name="Lanie J.A."/>
            <person name="Ng W.-L."/>
            <person name="Kazmierczak K.M."/>
            <person name="Andrzejewski T.M."/>
            <person name="Davidsen T.M."/>
            <person name="Wayne K.J."/>
            <person name="Tettelin H."/>
            <person name="Glass J.I."/>
            <person name="Rusch D."/>
            <person name="Podicherti R."/>
            <person name="Tsui H.-C.T."/>
            <person name="Winkler M.E."/>
        </authorList>
    </citation>
    <scope>NUCLEOTIDE SEQUENCE</scope>
</reference>
<proteinExistence type="predicted"/>
<protein>
    <submittedName>
        <fullName evidence="1">Uncharacterized protein</fullName>
    </submittedName>
</protein>
<gene>
    <name evidence="1" type="ORF">METZ01_LOCUS461737</name>
</gene>